<dbReference type="Proteomes" id="UP000240509">
    <property type="component" value="Unassembled WGS sequence"/>
</dbReference>
<dbReference type="EMBL" id="PZJJ01000020">
    <property type="protein sequence ID" value="PTL38337.1"/>
    <property type="molecule type" value="Genomic_DNA"/>
</dbReference>
<keyword evidence="2" id="KW-1185">Reference proteome</keyword>
<sequence>MVELNVYLVLLYLFGIKKTLVGRNMGTVGTIPPEAGRIPGKVGRNNHRTPLNDSFSTDRPQKRHVYTLMSYLGKAILERETETGEKILRSAGKTAAYVFIMEGMNLCVKSIPAKRESCRIYEKRERVCQT</sequence>
<comment type="caution">
    <text evidence="1">The sequence shown here is derived from an EMBL/GenBank/DDBJ whole genome shotgun (WGS) entry which is preliminary data.</text>
</comment>
<evidence type="ECO:0000313" key="2">
    <source>
        <dbReference type="Proteomes" id="UP000240509"/>
    </source>
</evidence>
<name>A0A2T4U4K9_9BACI</name>
<proteinExistence type="predicted"/>
<accession>A0A2T4U4K9</accession>
<reference evidence="1 2" key="1">
    <citation type="submission" date="2018-03" db="EMBL/GenBank/DDBJ databases">
        <title>Alkalicoccus saliphilus sp. nov., isolated from a mineral pool.</title>
        <authorList>
            <person name="Zhao B."/>
        </authorList>
    </citation>
    <scope>NUCLEOTIDE SEQUENCE [LARGE SCALE GENOMIC DNA]</scope>
    <source>
        <strain evidence="1 2">6AG</strain>
    </source>
</reference>
<organism evidence="1 2">
    <name type="scientific">Alkalicoccus saliphilus</name>
    <dbReference type="NCBI Taxonomy" id="200989"/>
    <lineage>
        <taxon>Bacteria</taxon>
        <taxon>Bacillati</taxon>
        <taxon>Bacillota</taxon>
        <taxon>Bacilli</taxon>
        <taxon>Bacillales</taxon>
        <taxon>Bacillaceae</taxon>
        <taxon>Alkalicoccus</taxon>
    </lineage>
</organism>
<dbReference type="AlphaFoldDB" id="A0A2T4U4K9"/>
<gene>
    <name evidence="1" type="ORF">C6Y45_11875</name>
</gene>
<protein>
    <submittedName>
        <fullName evidence="1">Uncharacterized protein</fullName>
    </submittedName>
</protein>
<evidence type="ECO:0000313" key="1">
    <source>
        <dbReference type="EMBL" id="PTL38337.1"/>
    </source>
</evidence>